<evidence type="ECO:0000313" key="5">
    <source>
        <dbReference type="EMBL" id="PIA18081.1"/>
    </source>
</evidence>
<comment type="similarity">
    <text evidence="1">Belongs to the SWC5 family.</text>
</comment>
<protein>
    <recommendedName>
        <fullName evidence="2">SWR1-complex protein 5</fullName>
    </recommendedName>
</protein>
<feature type="compositionally biased region" description="Low complexity" evidence="3">
    <location>
        <begin position="123"/>
        <end position="132"/>
    </location>
</feature>
<reference evidence="5 6" key="1">
    <citation type="journal article" date="2015" name="Genome Biol. Evol.">
        <title>Phylogenomic analyses indicate that early fungi evolved digesting cell walls of algal ancestors of land plants.</title>
        <authorList>
            <person name="Chang Y."/>
            <person name="Wang S."/>
            <person name="Sekimoto S."/>
            <person name="Aerts A.L."/>
            <person name="Choi C."/>
            <person name="Clum A."/>
            <person name="LaButti K.M."/>
            <person name="Lindquist E.A."/>
            <person name="Yee Ngan C."/>
            <person name="Ohm R.A."/>
            <person name="Salamov A.A."/>
            <person name="Grigoriev I.V."/>
            <person name="Spatafora J.W."/>
            <person name="Berbee M.L."/>
        </authorList>
    </citation>
    <scope>NUCLEOTIDE SEQUENCE [LARGE SCALE GENOMIC DNA]</scope>
    <source>
        <strain evidence="5 6">NRRL 1564</strain>
    </source>
</reference>
<feature type="domain" description="BCNT-C" evidence="4">
    <location>
        <begin position="135"/>
        <end position="210"/>
    </location>
</feature>
<dbReference type="PANTHER" id="PTHR48407:SF1">
    <property type="entry name" value="CRANIOFACIAL DEVELOPMENT PROTEIN 1"/>
    <property type="match status" value="1"/>
</dbReference>
<feature type="compositionally biased region" description="Basic and acidic residues" evidence="3">
    <location>
        <begin position="1"/>
        <end position="14"/>
    </location>
</feature>
<accession>A0A2G5BGF3</accession>
<dbReference type="AlphaFoldDB" id="A0A2G5BGF3"/>
<dbReference type="InterPro" id="IPR011421">
    <property type="entry name" value="BCNT-C"/>
</dbReference>
<dbReference type="InterPro" id="IPR027124">
    <property type="entry name" value="Swc5/CFDP1/2"/>
</dbReference>
<feature type="compositionally biased region" description="Acidic residues" evidence="3">
    <location>
        <begin position="15"/>
        <end position="42"/>
    </location>
</feature>
<keyword evidence="6" id="KW-1185">Reference proteome</keyword>
<dbReference type="Pfam" id="PF07572">
    <property type="entry name" value="BCNT"/>
    <property type="match status" value="1"/>
</dbReference>
<evidence type="ECO:0000256" key="3">
    <source>
        <dbReference type="SAM" id="MobiDB-lite"/>
    </source>
</evidence>
<name>A0A2G5BGF3_COERN</name>
<evidence type="ECO:0000313" key="6">
    <source>
        <dbReference type="Proteomes" id="UP000242474"/>
    </source>
</evidence>
<dbReference type="GO" id="GO:0000812">
    <property type="term" value="C:Swr1 complex"/>
    <property type="evidence" value="ECO:0007669"/>
    <property type="project" value="TreeGrafter"/>
</dbReference>
<dbReference type="EMBL" id="KZ303491">
    <property type="protein sequence ID" value="PIA18081.1"/>
    <property type="molecule type" value="Genomic_DNA"/>
</dbReference>
<dbReference type="PROSITE" id="PS51279">
    <property type="entry name" value="BCNT_C"/>
    <property type="match status" value="1"/>
</dbReference>
<dbReference type="STRING" id="763665.A0A2G5BGF3"/>
<gene>
    <name evidence="5" type="ORF">COEREDRAFT_85544</name>
</gene>
<sequence length="210" mass="23413">MSLADLYKDDRELGSEDSEGSEEDFVPSEAPSDEDEEDDDASGGEQQTAISTKEEGELQQQNKRRIDAIWLEMNTPSSSSRKAMRAAADDDKSQQTGEKSPPPVDKVENADIAVATETTNKTPAADKVAAKAPPRRKASKFSKLVEQSEQRRAKKANTLDTARKSWSGFVATEGIREDLEKANKDGYIERQEFLGRVDQRTFQRSKELRK</sequence>
<dbReference type="Proteomes" id="UP000242474">
    <property type="component" value="Unassembled WGS sequence"/>
</dbReference>
<proteinExistence type="inferred from homology"/>
<feature type="region of interest" description="Disordered" evidence="3">
    <location>
        <begin position="1"/>
        <end position="159"/>
    </location>
</feature>
<evidence type="ECO:0000259" key="4">
    <source>
        <dbReference type="PROSITE" id="PS51279"/>
    </source>
</evidence>
<dbReference type="OrthoDB" id="445677at2759"/>
<dbReference type="PANTHER" id="PTHR48407">
    <property type="entry name" value="CRANIOFACIAL DEVELOPMENT PROTEIN 1"/>
    <property type="match status" value="1"/>
</dbReference>
<evidence type="ECO:0000256" key="1">
    <source>
        <dbReference type="ARBA" id="ARBA00010465"/>
    </source>
</evidence>
<evidence type="ECO:0000256" key="2">
    <source>
        <dbReference type="ARBA" id="ARBA00019138"/>
    </source>
</evidence>
<organism evidence="5 6">
    <name type="scientific">Coemansia reversa (strain ATCC 12441 / NRRL 1564)</name>
    <dbReference type="NCBI Taxonomy" id="763665"/>
    <lineage>
        <taxon>Eukaryota</taxon>
        <taxon>Fungi</taxon>
        <taxon>Fungi incertae sedis</taxon>
        <taxon>Zoopagomycota</taxon>
        <taxon>Kickxellomycotina</taxon>
        <taxon>Kickxellomycetes</taxon>
        <taxon>Kickxellales</taxon>
        <taxon>Kickxellaceae</taxon>
        <taxon>Coemansia</taxon>
    </lineage>
</organism>